<comment type="caution">
    <text evidence="2">The sequence shown here is derived from an EMBL/GenBank/DDBJ whole genome shotgun (WGS) entry which is preliminary data.</text>
</comment>
<keyword evidence="5" id="KW-1185">Reference proteome</keyword>
<dbReference type="Proteomes" id="UP000294063">
    <property type="component" value="Unassembled WGS sequence"/>
</dbReference>
<sequence length="191" mass="21325">MSNTYYVYSLKDPREKPAKVFYIGKGTGSRATDYLKKVDETRKGKFIQEILDSGCTPIISKVVEGLSEEQALQIELELISSFGTVETGGSLYNTVIPRSINRKINEKVTVPNGAIEKAQLGLKLLKDSIISLSEENPEGIYNSDCAHYLGLQSDHNGNQQDYLTYSVLGILLKEGIIETEKIGSRRKYRKL</sequence>
<organism evidence="2 4">
    <name type="scientific">Aliivibrio finisterrensis</name>
    <dbReference type="NCBI Taxonomy" id="511998"/>
    <lineage>
        <taxon>Bacteria</taxon>
        <taxon>Pseudomonadati</taxon>
        <taxon>Pseudomonadota</taxon>
        <taxon>Gammaproteobacteria</taxon>
        <taxon>Vibrionales</taxon>
        <taxon>Vibrionaceae</taxon>
        <taxon>Aliivibrio</taxon>
    </lineage>
</organism>
<accession>A0A4Q5KYC7</accession>
<proteinExistence type="predicted"/>
<evidence type="ECO:0000313" key="5">
    <source>
        <dbReference type="Proteomes" id="UP000294166"/>
    </source>
</evidence>
<dbReference type="PROSITE" id="PS50164">
    <property type="entry name" value="GIY_YIG"/>
    <property type="match status" value="1"/>
</dbReference>
<dbReference type="Pfam" id="PF22945">
    <property type="entry name" value="LEM-3_GIY-YIG"/>
    <property type="match status" value="1"/>
</dbReference>
<feature type="domain" description="GIY-YIG" evidence="1">
    <location>
        <begin position="3"/>
        <end position="94"/>
    </location>
</feature>
<reference evidence="4 5" key="1">
    <citation type="submission" date="2019-02" db="EMBL/GenBank/DDBJ databases">
        <title>Genome sequences of Aliivibrio finisterrensis strains from farmed Atlantic salmon.</title>
        <authorList>
            <person name="Bowman J.P."/>
        </authorList>
    </citation>
    <scope>NUCLEOTIDE SEQUENCE [LARGE SCALE GENOMIC DNA]</scope>
    <source>
        <strain evidence="3 5">A21</strain>
        <strain evidence="2 4">A46</strain>
    </source>
</reference>
<dbReference type="CDD" id="cd10440">
    <property type="entry name" value="GIY-YIG_COG3680"/>
    <property type="match status" value="1"/>
</dbReference>
<dbReference type="Proteomes" id="UP000294166">
    <property type="component" value="Unassembled WGS sequence"/>
</dbReference>
<dbReference type="AlphaFoldDB" id="A0A4Q5KYC7"/>
<dbReference type="InterPro" id="IPR000305">
    <property type="entry name" value="GIY-YIG_endonuc"/>
</dbReference>
<name>A0A4Q5KYC7_9GAMM</name>
<evidence type="ECO:0000259" key="1">
    <source>
        <dbReference type="PROSITE" id="PS50164"/>
    </source>
</evidence>
<evidence type="ECO:0000313" key="2">
    <source>
        <dbReference type="EMBL" id="RYU54862.1"/>
    </source>
</evidence>
<dbReference type="EMBL" id="SEZN01000057">
    <property type="protein sequence ID" value="RYU60202.1"/>
    <property type="molecule type" value="Genomic_DNA"/>
</dbReference>
<gene>
    <name evidence="3" type="ORF">ERW53_19495</name>
    <name evidence="2" type="ORF">ERW57_01045</name>
</gene>
<evidence type="ECO:0000313" key="3">
    <source>
        <dbReference type="EMBL" id="RYU60202.1"/>
    </source>
</evidence>
<dbReference type="EMBL" id="SEZK01000001">
    <property type="protein sequence ID" value="RYU54862.1"/>
    <property type="molecule type" value="Genomic_DNA"/>
</dbReference>
<evidence type="ECO:0000313" key="4">
    <source>
        <dbReference type="Proteomes" id="UP000294063"/>
    </source>
</evidence>
<protein>
    <submittedName>
        <fullName evidence="2">GIY-YIG nuclease family protein</fullName>
    </submittedName>
</protein>
<dbReference type="RefSeq" id="WP_130046731.1">
    <property type="nucleotide sequence ID" value="NZ_SEZK01000001.1"/>
</dbReference>